<keyword evidence="2" id="KW-1185">Reference proteome</keyword>
<comment type="caution">
    <text evidence="1">The sequence shown here is derived from an EMBL/GenBank/DDBJ whole genome shotgun (WGS) entry which is preliminary data.</text>
</comment>
<proteinExistence type="predicted"/>
<evidence type="ECO:0000313" key="1">
    <source>
        <dbReference type="EMBL" id="KAK1285654.1"/>
    </source>
</evidence>
<protein>
    <submittedName>
        <fullName evidence="1">Uncharacterized protein</fullName>
    </submittedName>
</protein>
<gene>
    <name evidence="1" type="ORF">QJS10_CPB20g00829</name>
</gene>
<sequence>MEVCGQRELLLSLLETIAFYCLPNLEAIAATAKTKEANAYGWDDRRGLLYIARQKKITIFRHVGNVLRMKFCEGGFVDRHEQLLLEHVGEERTRNLSSRPFKVKEGLKIQI</sequence>
<reference evidence="1" key="2">
    <citation type="submission" date="2023-06" db="EMBL/GenBank/DDBJ databases">
        <authorList>
            <person name="Ma L."/>
            <person name="Liu K.-W."/>
            <person name="Li Z."/>
            <person name="Hsiao Y.-Y."/>
            <person name="Qi Y."/>
            <person name="Fu T."/>
            <person name="Tang G."/>
            <person name="Zhang D."/>
            <person name="Sun W.-H."/>
            <person name="Liu D.-K."/>
            <person name="Li Y."/>
            <person name="Chen G.-Z."/>
            <person name="Liu X.-D."/>
            <person name="Liao X.-Y."/>
            <person name="Jiang Y.-T."/>
            <person name="Yu X."/>
            <person name="Hao Y."/>
            <person name="Huang J."/>
            <person name="Zhao X.-W."/>
            <person name="Ke S."/>
            <person name="Chen Y.-Y."/>
            <person name="Wu W.-L."/>
            <person name="Hsu J.-L."/>
            <person name="Lin Y.-F."/>
            <person name="Huang M.-D."/>
            <person name="Li C.-Y."/>
            <person name="Huang L."/>
            <person name="Wang Z.-W."/>
            <person name="Zhao X."/>
            <person name="Zhong W.-Y."/>
            <person name="Peng D.-H."/>
            <person name="Ahmad S."/>
            <person name="Lan S."/>
            <person name="Zhang J.-S."/>
            <person name="Tsai W.-C."/>
            <person name="Van De Peer Y."/>
            <person name="Liu Z.-J."/>
        </authorList>
    </citation>
    <scope>NUCLEOTIDE SEQUENCE</scope>
    <source>
        <strain evidence="1">CP</strain>
        <tissue evidence="1">Leaves</tissue>
    </source>
</reference>
<accession>A0AAV9CAP5</accession>
<name>A0AAV9CAP5_ACOCL</name>
<evidence type="ECO:0000313" key="2">
    <source>
        <dbReference type="Proteomes" id="UP001180020"/>
    </source>
</evidence>
<dbReference type="Proteomes" id="UP001180020">
    <property type="component" value="Unassembled WGS sequence"/>
</dbReference>
<dbReference type="AlphaFoldDB" id="A0AAV9CAP5"/>
<reference evidence="1" key="1">
    <citation type="journal article" date="2023" name="Nat. Commun.">
        <title>Diploid and tetraploid genomes of Acorus and the evolution of monocots.</title>
        <authorList>
            <person name="Ma L."/>
            <person name="Liu K.W."/>
            <person name="Li Z."/>
            <person name="Hsiao Y.Y."/>
            <person name="Qi Y."/>
            <person name="Fu T."/>
            <person name="Tang G.D."/>
            <person name="Zhang D."/>
            <person name="Sun W.H."/>
            <person name="Liu D.K."/>
            <person name="Li Y."/>
            <person name="Chen G.Z."/>
            <person name="Liu X.D."/>
            <person name="Liao X.Y."/>
            <person name="Jiang Y.T."/>
            <person name="Yu X."/>
            <person name="Hao Y."/>
            <person name="Huang J."/>
            <person name="Zhao X.W."/>
            <person name="Ke S."/>
            <person name="Chen Y.Y."/>
            <person name="Wu W.L."/>
            <person name="Hsu J.L."/>
            <person name="Lin Y.F."/>
            <person name="Huang M.D."/>
            <person name="Li C.Y."/>
            <person name="Huang L."/>
            <person name="Wang Z.W."/>
            <person name="Zhao X."/>
            <person name="Zhong W.Y."/>
            <person name="Peng D.H."/>
            <person name="Ahmad S."/>
            <person name="Lan S."/>
            <person name="Zhang J.S."/>
            <person name="Tsai W.C."/>
            <person name="Van de Peer Y."/>
            <person name="Liu Z.J."/>
        </authorList>
    </citation>
    <scope>NUCLEOTIDE SEQUENCE</scope>
    <source>
        <strain evidence="1">CP</strain>
    </source>
</reference>
<organism evidence="1 2">
    <name type="scientific">Acorus calamus</name>
    <name type="common">Sweet flag</name>
    <dbReference type="NCBI Taxonomy" id="4465"/>
    <lineage>
        <taxon>Eukaryota</taxon>
        <taxon>Viridiplantae</taxon>
        <taxon>Streptophyta</taxon>
        <taxon>Embryophyta</taxon>
        <taxon>Tracheophyta</taxon>
        <taxon>Spermatophyta</taxon>
        <taxon>Magnoliopsida</taxon>
        <taxon>Liliopsida</taxon>
        <taxon>Acoraceae</taxon>
        <taxon>Acorus</taxon>
    </lineage>
</organism>
<dbReference type="EMBL" id="JAUJYO010000020">
    <property type="protein sequence ID" value="KAK1285654.1"/>
    <property type="molecule type" value="Genomic_DNA"/>
</dbReference>